<accession>A0A6F8YNL9</accession>
<evidence type="ECO:0000256" key="1">
    <source>
        <dbReference type="SAM" id="MobiDB-lite"/>
    </source>
</evidence>
<dbReference type="KEGG" id="psuu:Psuf_050070"/>
<name>A0A6F8YNL9_9ACTN</name>
<feature type="compositionally biased region" description="Polar residues" evidence="1">
    <location>
        <begin position="22"/>
        <end position="31"/>
    </location>
</feature>
<dbReference type="Proteomes" id="UP000503011">
    <property type="component" value="Chromosome"/>
</dbReference>
<sequence length="70" mass="7629">MQVRSPTRQSTGRIRREAVASLTGNRDNPQQIGGRRSLPATHTGAHRPRTPYQQRVYSYASATAPPGSVA</sequence>
<feature type="region of interest" description="Disordered" evidence="1">
    <location>
        <begin position="1"/>
        <end position="70"/>
    </location>
</feature>
<protein>
    <submittedName>
        <fullName evidence="2">Uncharacterized protein</fullName>
    </submittedName>
</protein>
<gene>
    <name evidence="2" type="ORF">Psuf_050070</name>
</gene>
<evidence type="ECO:0000313" key="3">
    <source>
        <dbReference type="Proteomes" id="UP000503011"/>
    </source>
</evidence>
<feature type="compositionally biased region" description="Polar residues" evidence="1">
    <location>
        <begin position="1"/>
        <end position="12"/>
    </location>
</feature>
<evidence type="ECO:0000313" key="2">
    <source>
        <dbReference type="EMBL" id="BCB87694.1"/>
    </source>
</evidence>
<proteinExistence type="predicted"/>
<organism evidence="2 3">
    <name type="scientific">Phytohabitans suffuscus</name>
    <dbReference type="NCBI Taxonomy" id="624315"/>
    <lineage>
        <taxon>Bacteria</taxon>
        <taxon>Bacillati</taxon>
        <taxon>Actinomycetota</taxon>
        <taxon>Actinomycetes</taxon>
        <taxon>Micromonosporales</taxon>
        <taxon>Micromonosporaceae</taxon>
    </lineage>
</organism>
<keyword evidence="3" id="KW-1185">Reference proteome</keyword>
<dbReference type="EMBL" id="AP022871">
    <property type="protein sequence ID" value="BCB87694.1"/>
    <property type="molecule type" value="Genomic_DNA"/>
</dbReference>
<reference evidence="2 3" key="2">
    <citation type="submission" date="2020-03" db="EMBL/GenBank/DDBJ databases">
        <authorList>
            <person name="Ichikawa N."/>
            <person name="Kimura A."/>
            <person name="Kitahashi Y."/>
            <person name="Uohara A."/>
        </authorList>
    </citation>
    <scope>NUCLEOTIDE SEQUENCE [LARGE SCALE GENOMIC DNA]</scope>
    <source>
        <strain evidence="2 3">NBRC 105367</strain>
    </source>
</reference>
<dbReference type="AlphaFoldDB" id="A0A6F8YNL9"/>
<reference evidence="2 3" key="1">
    <citation type="submission" date="2020-03" db="EMBL/GenBank/DDBJ databases">
        <title>Whole genome shotgun sequence of Phytohabitans suffuscus NBRC 105367.</title>
        <authorList>
            <person name="Komaki H."/>
            <person name="Tamura T."/>
        </authorList>
    </citation>
    <scope>NUCLEOTIDE SEQUENCE [LARGE SCALE GENOMIC DNA]</scope>
    <source>
        <strain evidence="2 3">NBRC 105367</strain>
    </source>
</reference>